<organism evidence="1 2">
    <name type="scientific">Candidatus Enterousia intestinigallinarum</name>
    <dbReference type="NCBI Taxonomy" id="2840790"/>
    <lineage>
        <taxon>Bacteria</taxon>
        <taxon>Pseudomonadati</taxon>
        <taxon>Pseudomonadota</taxon>
        <taxon>Alphaproteobacteria</taxon>
        <taxon>Candidatus Enterousia</taxon>
    </lineage>
</organism>
<evidence type="ECO:0000313" key="2">
    <source>
        <dbReference type="Proteomes" id="UP000886742"/>
    </source>
</evidence>
<gene>
    <name evidence="1" type="ORF">IAD02_01585</name>
</gene>
<proteinExistence type="predicted"/>
<accession>A0A9D1JVW6</accession>
<name>A0A9D1JVW6_9PROT</name>
<sequence>MVIKNLLKSKKGIVMPNKENTLQRLMDFSQKALCIRDKTKGAMDGKFLESVFHDKKWREIELKAKLAMLAKIYSVARTVKLDKMAKAVFDKTDLFVKGYAQNDYVLSKELESLLMTTKCGTMPTRNKIVSCMSKYGYYISKLNFPIYDKYAREGLAKFITNHQELDIGKHAGKCPEMKFFAQYGDLLRLLQKSGIKAKQSTLIDNLDAFFWLYGIMNNIDNQPENAANKKFWWSGTCGYMGDSLGWYNNAKEFMGDI</sequence>
<reference evidence="1" key="1">
    <citation type="submission" date="2020-10" db="EMBL/GenBank/DDBJ databases">
        <authorList>
            <person name="Gilroy R."/>
        </authorList>
    </citation>
    <scope>NUCLEOTIDE SEQUENCE</scope>
    <source>
        <strain evidence="1">ChiGjej3B3-5194</strain>
    </source>
</reference>
<protein>
    <submittedName>
        <fullName evidence="1">Uncharacterized protein</fullName>
    </submittedName>
</protein>
<dbReference type="Proteomes" id="UP000886742">
    <property type="component" value="Unassembled WGS sequence"/>
</dbReference>
<evidence type="ECO:0000313" key="1">
    <source>
        <dbReference type="EMBL" id="HIS70662.1"/>
    </source>
</evidence>
<dbReference type="AlphaFoldDB" id="A0A9D1JVW6"/>
<comment type="caution">
    <text evidence="1">The sequence shown here is derived from an EMBL/GenBank/DDBJ whole genome shotgun (WGS) entry which is preliminary data.</text>
</comment>
<reference evidence="1" key="2">
    <citation type="journal article" date="2021" name="PeerJ">
        <title>Extensive microbial diversity within the chicken gut microbiome revealed by metagenomics and culture.</title>
        <authorList>
            <person name="Gilroy R."/>
            <person name="Ravi A."/>
            <person name="Getino M."/>
            <person name="Pursley I."/>
            <person name="Horton D.L."/>
            <person name="Alikhan N.F."/>
            <person name="Baker D."/>
            <person name="Gharbi K."/>
            <person name="Hall N."/>
            <person name="Watson M."/>
            <person name="Adriaenssens E.M."/>
            <person name="Foster-Nyarko E."/>
            <person name="Jarju S."/>
            <person name="Secka A."/>
            <person name="Antonio M."/>
            <person name="Oren A."/>
            <person name="Chaudhuri R.R."/>
            <person name="La Ragione R."/>
            <person name="Hildebrand F."/>
            <person name="Pallen M.J."/>
        </authorList>
    </citation>
    <scope>NUCLEOTIDE SEQUENCE</scope>
    <source>
        <strain evidence="1">ChiGjej3B3-5194</strain>
    </source>
</reference>
<dbReference type="EMBL" id="DVJI01000008">
    <property type="protein sequence ID" value="HIS70662.1"/>
    <property type="molecule type" value="Genomic_DNA"/>
</dbReference>